<organism evidence="2 3">
    <name type="scientific">Glossina brevipalpis</name>
    <dbReference type="NCBI Taxonomy" id="37001"/>
    <lineage>
        <taxon>Eukaryota</taxon>
        <taxon>Metazoa</taxon>
        <taxon>Ecdysozoa</taxon>
        <taxon>Arthropoda</taxon>
        <taxon>Hexapoda</taxon>
        <taxon>Insecta</taxon>
        <taxon>Pterygota</taxon>
        <taxon>Neoptera</taxon>
        <taxon>Endopterygota</taxon>
        <taxon>Diptera</taxon>
        <taxon>Brachycera</taxon>
        <taxon>Muscomorpha</taxon>
        <taxon>Hippoboscoidea</taxon>
        <taxon>Glossinidae</taxon>
        <taxon>Glossina</taxon>
    </lineage>
</organism>
<dbReference type="VEuPathDB" id="VectorBase:GBRI040455"/>
<feature type="signal peptide" evidence="1">
    <location>
        <begin position="1"/>
        <end position="21"/>
    </location>
</feature>
<proteinExistence type="predicted"/>
<reference evidence="2" key="2">
    <citation type="submission" date="2020-05" db="UniProtKB">
        <authorList>
            <consortium name="EnsemblMetazoa"/>
        </authorList>
    </citation>
    <scope>IDENTIFICATION</scope>
    <source>
        <strain evidence="2">IAEA</strain>
    </source>
</reference>
<dbReference type="Proteomes" id="UP000091820">
    <property type="component" value="Unassembled WGS sequence"/>
</dbReference>
<sequence length="622" mass="69913">MSFIKILIAVAATISTLKVYAGKSKYNNETLTIDSYIEFYKRQHSAKIRNFKTRLQTFLGLYEHNFEIIQQQGRFLHQHMQFLEHNLYPMEYLSRINKHCIARYHGSIPSITTFKDTMELCVEMAKVSSKNLLDKAQRCIDQLKEYYDTIFLSAAANIRNVKDNAMMLLDNEVLKANEYTFETKNRFDNELQSAEYLAGTFIKFALNCSLSVHFNAAFALVEVKSKIQSCLRGHEFCACKDSYACNNVREVNATVLNAKIIVSSNDVDSGNKSKTCILLKTETKPILINITRNTATQKRFEEQNQGAGPLPSSLFTQQTLGSEKHPSSLVAEQIQANQILPSAVFAQQRIPRTLIETQMFPNSLTEQTLSTPLLERQMFPISLGTKQMPPSTLFAQQNLPSSSLVQQAFSNSLLSQQTPEFITPSTSAVVQQDQGNHTPMSSFLPQQTMEATTPSNSPLAQQRNPESVFAPKTPEFTMPSNSVLGQQNQEIGTLLNPPPTQNSQATQMLPNSLVAQQTLPISSLPLQTFPSSPFTQQTHEFAMPSTSVLLPQQTFPSSLFEQQILPSYPDEWNAKRSQHRQTAESFWNTHGLYNKYGKESEINNIFLNTAHVANNALQAMGS</sequence>
<evidence type="ECO:0000256" key="1">
    <source>
        <dbReference type="SAM" id="SignalP"/>
    </source>
</evidence>
<reference evidence="3" key="1">
    <citation type="submission" date="2014-03" db="EMBL/GenBank/DDBJ databases">
        <authorList>
            <person name="Aksoy S."/>
            <person name="Warren W."/>
            <person name="Wilson R.K."/>
        </authorList>
    </citation>
    <scope>NUCLEOTIDE SEQUENCE [LARGE SCALE GENOMIC DNA]</scope>
    <source>
        <strain evidence="3">IAEA</strain>
    </source>
</reference>
<evidence type="ECO:0000313" key="2">
    <source>
        <dbReference type="EnsemblMetazoa" id="GBRI040455-PA"/>
    </source>
</evidence>
<evidence type="ECO:0000313" key="3">
    <source>
        <dbReference type="Proteomes" id="UP000091820"/>
    </source>
</evidence>
<feature type="chain" id="PRO_5008400923" description="Protein TsetseEP domain-containing protein" evidence="1">
    <location>
        <begin position="22"/>
        <end position="622"/>
    </location>
</feature>
<name>A0A1A9X172_9MUSC</name>
<evidence type="ECO:0008006" key="4">
    <source>
        <dbReference type="Google" id="ProtNLM"/>
    </source>
</evidence>
<protein>
    <recommendedName>
        <fullName evidence="4">Protein TsetseEP domain-containing protein</fullName>
    </recommendedName>
</protein>
<dbReference type="EnsemblMetazoa" id="GBRI040455-RA">
    <property type="protein sequence ID" value="GBRI040455-PA"/>
    <property type="gene ID" value="GBRI040455"/>
</dbReference>
<keyword evidence="1" id="KW-0732">Signal</keyword>
<keyword evidence="3" id="KW-1185">Reference proteome</keyword>
<dbReference type="AlphaFoldDB" id="A0A1A9X172"/>
<accession>A0A1A9X172</accession>